<dbReference type="Pfam" id="PF03732">
    <property type="entry name" value="Retrotrans_gag"/>
    <property type="match status" value="1"/>
</dbReference>
<reference evidence="2 3" key="1">
    <citation type="submission" date="2024-11" db="EMBL/GenBank/DDBJ databases">
        <title>Chromosome-level genome assembly of Eucalyptus globulus Labill. provides insights into its genome evolution.</title>
        <authorList>
            <person name="Li X."/>
        </authorList>
    </citation>
    <scope>NUCLEOTIDE SEQUENCE [LARGE SCALE GENOMIC DNA]</scope>
    <source>
        <strain evidence="2">CL2024</strain>
        <tissue evidence="2">Fresh tender leaves</tissue>
    </source>
</reference>
<evidence type="ECO:0000313" key="3">
    <source>
        <dbReference type="Proteomes" id="UP001634007"/>
    </source>
</evidence>
<dbReference type="Proteomes" id="UP001634007">
    <property type="component" value="Unassembled WGS sequence"/>
</dbReference>
<dbReference type="AlphaFoldDB" id="A0ABD3J602"/>
<name>A0ABD3J602_EUCGL</name>
<feature type="domain" description="Retrotransposon gag" evidence="1">
    <location>
        <begin position="138"/>
        <end position="195"/>
    </location>
</feature>
<accession>A0ABD3J602</accession>
<sequence>MIPPVVDVGVVAAPTDPRVDGILHVLEAMGTRMDPQAATVEAVAQATATAVAAAATEVAPVATPAVALVVAPAAVNVEDPPGIVVAARLVYKLVEHFLKLNPPLFTGSGDPEAASSWVQKLEKAFALLMCNKVEKVMLATYQLEGVVDTWWMTTREMIFPEGAVQDWNTFREAFNDKFFSETAKEVKMAEFQRLR</sequence>
<comment type="caution">
    <text evidence="2">The sequence shown here is derived from an EMBL/GenBank/DDBJ whole genome shotgun (WGS) entry which is preliminary data.</text>
</comment>
<evidence type="ECO:0000259" key="1">
    <source>
        <dbReference type="Pfam" id="PF03732"/>
    </source>
</evidence>
<organism evidence="2 3">
    <name type="scientific">Eucalyptus globulus</name>
    <name type="common">Tasmanian blue gum</name>
    <dbReference type="NCBI Taxonomy" id="34317"/>
    <lineage>
        <taxon>Eukaryota</taxon>
        <taxon>Viridiplantae</taxon>
        <taxon>Streptophyta</taxon>
        <taxon>Embryophyta</taxon>
        <taxon>Tracheophyta</taxon>
        <taxon>Spermatophyta</taxon>
        <taxon>Magnoliopsida</taxon>
        <taxon>eudicotyledons</taxon>
        <taxon>Gunneridae</taxon>
        <taxon>Pentapetalae</taxon>
        <taxon>rosids</taxon>
        <taxon>malvids</taxon>
        <taxon>Myrtales</taxon>
        <taxon>Myrtaceae</taxon>
        <taxon>Myrtoideae</taxon>
        <taxon>Eucalypteae</taxon>
        <taxon>Eucalyptus</taxon>
    </lineage>
</organism>
<proteinExistence type="predicted"/>
<keyword evidence="3" id="KW-1185">Reference proteome</keyword>
<protein>
    <recommendedName>
        <fullName evidence="1">Retrotransposon gag domain-containing protein</fullName>
    </recommendedName>
</protein>
<dbReference type="EMBL" id="JBJKBG010000009">
    <property type="protein sequence ID" value="KAL3721878.1"/>
    <property type="molecule type" value="Genomic_DNA"/>
</dbReference>
<gene>
    <name evidence="2" type="ORF">ACJRO7_034253</name>
</gene>
<dbReference type="InterPro" id="IPR005162">
    <property type="entry name" value="Retrotrans_gag_dom"/>
</dbReference>
<evidence type="ECO:0000313" key="2">
    <source>
        <dbReference type="EMBL" id="KAL3721878.1"/>
    </source>
</evidence>